<reference evidence="1" key="1">
    <citation type="submission" date="2017-07" db="EMBL/GenBank/DDBJ databases">
        <title>Taro Niue Genome Assembly and Annotation.</title>
        <authorList>
            <person name="Atibalentja N."/>
            <person name="Keating K."/>
            <person name="Fields C.J."/>
        </authorList>
    </citation>
    <scope>NUCLEOTIDE SEQUENCE</scope>
    <source>
        <strain evidence="1">Niue_2</strain>
        <tissue evidence="1">Leaf</tissue>
    </source>
</reference>
<organism evidence="1 2">
    <name type="scientific">Colocasia esculenta</name>
    <name type="common">Wild taro</name>
    <name type="synonym">Arum esculentum</name>
    <dbReference type="NCBI Taxonomy" id="4460"/>
    <lineage>
        <taxon>Eukaryota</taxon>
        <taxon>Viridiplantae</taxon>
        <taxon>Streptophyta</taxon>
        <taxon>Embryophyta</taxon>
        <taxon>Tracheophyta</taxon>
        <taxon>Spermatophyta</taxon>
        <taxon>Magnoliopsida</taxon>
        <taxon>Liliopsida</taxon>
        <taxon>Araceae</taxon>
        <taxon>Aroideae</taxon>
        <taxon>Colocasieae</taxon>
        <taxon>Colocasia</taxon>
    </lineage>
</organism>
<protein>
    <submittedName>
        <fullName evidence="1">Uncharacterized protein</fullName>
    </submittedName>
</protein>
<accession>A0A843V5G8</accession>
<sequence>MLYSSVDRVQARYGLSTAEVLAVDTYRQTETLKFGTVLGCRQQKKWLSIDAHRVQFLGSVKAYLSTGYLGLCDPSDSSEQEEPLELP</sequence>
<gene>
    <name evidence="1" type="ORF">Taro_026149</name>
</gene>
<dbReference type="Proteomes" id="UP000652761">
    <property type="component" value="Unassembled WGS sequence"/>
</dbReference>
<evidence type="ECO:0000313" key="2">
    <source>
        <dbReference type="Proteomes" id="UP000652761"/>
    </source>
</evidence>
<comment type="caution">
    <text evidence="1">The sequence shown here is derived from an EMBL/GenBank/DDBJ whole genome shotgun (WGS) entry which is preliminary data.</text>
</comment>
<proteinExistence type="predicted"/>
<dbReference type="AlphaFoldDB" id="A0A843V5G8"/>
<keyword evidence="2" id="KW-1185">Reference proteome</keyword>
<name>A0A843V5G8_COLES</name>
<evidence type="ECO:0000313" key="1">
    <source>
        <dbReference type="EMBL" id="MQL93502.1"/>
    </source>
</evidence>
<dbReference type="EMBL" id="NMUH01001570">
    <property type="protein sequence ID" value="MQL93502.1"/>
    <property type="molecule type" value="Genomic_DNA"/>
</dbReference>